<evidence type="ECO:0000256" key="3">
    <source>
        <dbReference type="ARBA" id="ARBA00022692"/>
    </source>
</evidence>
<name>A0A2C5ZLJ0_9HYPO</name>
<sequence length="492" mass="54382">MSRSRDKEVETAVAQMPASANQDVGRSVSLTGSDLTPEEQRRVLSRLDWRLLAMIGSLYCISAIDRFNMSFAQVAGMGRDLELSGYRYNIANLVFFFTYVLFQAPSTVLARLVGPRVFLCSVALSWGAVVLGMGFVHTFAQLAGMRLLLGLFEAGLFPSAMYLLSTWYTRYEIGQRFSIFYLLGVAAAACSGLLAYGLTHLDGKAGLPGWRWIFIIEGTATCVVAAASFWFLEDFPDTERDSNSFLSRRERQWVVQRIQRDRGDSYALPLTMKRFFAGGVDCKVWAYAIMFGNGALVGYAMAYTLPMILVENMGFTVAQAQCLSAPPYVLGGIILLLNGYFSDRLRCRGPFMCASMLLCIVGLAILGWHPRPGVRYFGVFLLMGGLPSCPPLLMALQANNVRGQWKRAFTSATLVGSGGVGGIAGCLLFRDQDKASGYRVAMFICLGCLVVNIVLMVLCDWDVYRQNKLADQGKKRLEADEDGGTDDYRYTY</sequence>
<dbReference type="OrthoDB" id="3639251at2759"/>
<evidence type="ECO:0008006" key="10">
    <source>
        <dbReference type="Google" id="ProtNLM"/>
    </source>
</evidence>
<dbReference type="GO" id="GO:0022857">
    <property type="term" value="F:transmembrane transporter activity"/>
    <property type="evidence" value="ECO:0007669"/>
    <property type="project" value="InterPro"/>
</dbReference>
<dbReference type="InterPro" id="IPR036259">
    <property type="entry name" value="MFS_trans_sf"/>
</dbReference>
<reference evidence="8 9" key="1">
    <citation type="submission" date="2017-06" db="EMBL/GenBank/DDBJ databases">
        <title>Ant-infecting Ophiocordyceps genomes reveal a high diversity of potential behavioral manipulation genes and a possible major role for enterotoxins.</title>
        <authorList>
            <person name="De Bekker C."/>
            <person name="Evans H.C."/>
            <person name="Brachmann A."/>
            <person name="Hughes D.P."/>
        </authorList>
    </citation>
    <scope>NUCLEOTIDE SEQUENCE [LARGE SCALE GENOMIC DNA]</scope>
    <source>
        <strain evidence="8 9">1348a</strain>
    </source>
</reference>
<evidence type="ECO:0000256" key="4">
    <source>
        <dbReference type="ARBA" id="ARBA00022989"/>
    </source>
</evidence>
<feature type="transmembrane region" description="Helical" evidence="7">
    <location>
        <begin position="179"/>
        <end position="198"/>
    </location>
</feature>
<evidence type="ECO:0000256" key="6">
    <source>
        <dbReference type="SAM" id="MobiDB-lite"/>
    </source>
</evidence>
<evidence type="ECO:0000313" key="9">
    <source>
        <dbReference type="Proteomes" id="UP000224854"/>
    </source>
</evidence>
<keyword evidence="3 7" id="KW-0812">Transmembrane</keyword>
<comment type="caution">
    <text evidence="8">The sequence shown here is derived from an EMBL/GenBank/DDBJ whole genome shotgun (WGS) entry which is preliminary data.</text>
</comment>
<feature type="transmembrane region" description="Helical" evidence="7">
    <location>
        <begin position="284"/>
        <end position="305"/>
    </location>
</feature>
<feature type="transmembrane region" description="Helical" evidence="7">
    <location>
        <begin position="349"/>
        <end position="368"/>
    </location>
</feature>
<dbReference type="SUPFAM" id="SSF103473">
    <property type="entry name" value="MFS general substrate transporter"/>
    <property type="match status" value="1"/>
</dbReference>
<evidence type="ECO:0000313" key="8">
    <source>
        <dbReference type="EMBL" id="PHH80660.1"/>
    </source>
</evidence>
<feature type="transmembrane region" description="Helical" evidence="7">
    <location>
        <begin position="408"/>
        <end position="430"/>
    </location>
</feature>
<dbReference type="Pfam" id="PF07690">
    <property type="entry name" value="MFS_1"/>
    <property type="match status" value="1"/>
</dbReference>
<dbReference type="FunFam" id="1.20.1250.20:FF:000018">
    <property type="entry name" value="MFS transporter permease"/>
    <property type="match status" value="1"/>
</dbReference>
<keyword evidence="4 7" id="KW-1133">Transmembrane helix</keyword>
<dbReference type="InterPro" id="IPR011701">
    <property type="entry name" value="MFS"/>
</dbReference>
<feature type="transmembrane region" description="Helical" evidence="7">
    <location>
        <begin position="436"/>
        <end position="459"/>
    </location>
</feature>
<keyword evidence="2" id="KW-0813">Transport</keyword>
<organism evidence="8 9">
    <name type="scientific">Ophiocordyceps australis</name>
    <dbReference type="NCBI Taxonomy" id="1399860"/>
    <lineage>
        <taxon>Eukaryota</taxon>
        <taxon>Fungi</taxon>
        <taxon>Dikarya</taxon>
        <taxon>Ascomycota</taxon>
        <taxon>Pezizomycotina</taxon>
        <taxon>Sordariomycetes</taxon>
        <taxon>Hypocreomycetidae</taxon>
        <taxon>Hypocreales</taxon>
        <taxon>Ophiocordycipitaceae</taxon>
        <taxon>Ophiocordyceps</taxon>
    </lineage>
</organism>
<feature type="transmembrane region" description="Helical" evidence="7">
    <location>
        <begin position="146"/>
        <end position="167"/>
    </location>
</feature>
<dbReference type="Proteomes" id="UP000224854">
    <property type="component" value="Unassembled WGS sequence"/>
</dbReference>
<accession>A0A2C5ZLJ0</accession>
<dbReference type="PANTHER" id="PTHR43791:SF47">
    <property type="entry name" value="MAJOR FACILITATOR SUPERFAMILY (MFS) PROFILE DOMAIN-CONTAINING PROTEIN-RELATED"/>
    <property type="match status" value="1"/>
</dbReference>
<feature type="region of interest" description="Disordered" evidence="6">
    <location>
        <begin position="1"/>
        <end position="33"/>
    </location>
</feature>
<feature type="transmembrane region" description="Helical" evidence="7">
    <location>
        <begin position="117"/>
        <end position="140"/>
    </location>
</feature>
<evidence type="ECO:0000256" key="2">
    <source>
        <dbReference type="ARBA" id="ARBA00022448"/>
    </source>
</evidence>
<feature type="transmembrane region" description="Helical" evidence="7">
    <location>
        <begin position="51"/>
        <end position="69"/>
    </location>
</feature>
<dbReference type="PANTHER" id="PTHR43791">
    <property type="entry name" value="PERMEASE-RELATED"/>
    <property type="match status" value="1"/>
</dbReference>
<dbReference type="EMBL" id="NJEU01000149">
    <property type="protein sequence ID" value="PHH80660.1"/>
    <property type="molecule type" value="Genomic_DNA"/>
</dbReference>
<feature type="compositionally biased region" description="Basic and acidic residues" evidence="6">
    <location>
        <begin position="1"/>
        <end position="10"/>
    </location>
</feature>
<proteinExistence type="predicted"/>
<feature type="transmembrane region" description="Helical" evidence="7">
    <location>
        <begin position="89"/>
        <end position="110"/>
    </location>
</feature>
<feature type="transmembrane region" description="Helical" evidence="7">
    <location>
        <begin position="317"/>
        <end position="337"/>
    </location>
</feature>
<comment type="subcellular location">
    <subcellularLocation>
        <location evidence="1">Membrane</location>
        <topology evidence="1">Multi-pass membrane protein</topology>
    </subcellularLocation>
</comment>
<evidence type="ECO:0000256" key="5">
    <source>
        <dbReference type="ARBA" id="ARBA00023136"/>
    </source>
</evidence>
<feature type="transmembrane region" description="Helical" evidence="7">
    <location>
        <begin position="374"/>
        <end position="396"/>
    </location>
</feature>
<dbReference type="GO" id="GO:0016020">
    <property type="term" value="C:membrane"/>
    <property type="evidence" value="ECO:0007669"/>
    <property type="project" value="UniProtKB-SubCell"/>
</dbReference>
<feature type="transmembrane region" description="Helical" evidence="7">
    <location>
        <begin position="210"/>
        <end position="232"/>
    </location>
</feature>
<keyword evidence="5 7" id="KW-0472">Membrane</keyword>
<evidence type="ECO:0000256" key="1">
    <source>
        <dbReference type="ARBA" id="ARBA00004141"/>
    </source>
</evidence>
<evidence type="ECO:0000256" key="7">
    <source>
        <dbReference type="SAM" id="Phobius"/>
    </source>
</evidence>
<dbReference type="AlphaFoldDB" id="A0A2C5ZLJ0"/>
<protein>
    <recommendedName>
        <fullName evidence="10">Major facilitator superfamily (MFS) profile domain-containing protein</fullName>
    </recommendedName>
</protein>
<gene>
    <name evidence="8" type="ORF">CDD82_1588</name>
</gene>
<dbReference type="Gene3D" id="1.20.1250.20">
    <property type="entry name" value="MFS general substrate transporter like domains"/>
    <property type="match status" value="2"/>
</dbReference>
<keyword evidence="9" id="KW-1185">Reference proteome</keyword>
<feature type="compositionally biased region" description="Polar residues" evidence="6">
    <location>
        <begin position="18"/>
        <end position="33"/>
    </location>
</feature>